<feature type="compositionally biased region" description="Polar residues" evidence="8">
    <location>
        <begin position="800"/>
        <end position="814"/>
    </location>
</feature>
<evidence type="ECO:0000256" key="5">
    <source>
        <dbReference type="ARBA" id="ARBA00023204"/>
    </source>
</evidence>
<dbReference type="CDD" id="cd20404">
    <property type="entry name" value="Tudor_Agenet_AtEML-like"/>
    <property type="match status" value="1"/>
</dbReference>
<evidence type="ECO:0000256" key="7">
    <source>
        <dbReference type="ARBA" id="ARBA00023306"/>
    </source>
</evidence>
<evidence type="ECO:0000256" key="2">
    <source>
        <dbReference type="ARBA" id="ARBA00022618"/>
    </source>
</evidence>
<evidence type="ECO:0000313" key="9">
    <source>
        <dbReference type="EMBL" id="KAF3450964.1"/>
    </source>
</evidence>
<feature type="compositionally biased region" description="Basic and acidic residues" evidence="8">
    <location>
        <begin position="789"/>
        <end position="799"/>
    </location>
</feature>
<protein>
    <submittedName>
        <fullName evidence="9">Uncharacterized protein</fullName>
    </submittedName>
</protein>
<feature type="compositionally biased region" description="Basic and acidic residues" evidence="8">
    <location>
        <begin position="757"/>
        <end position="770"/>
    </location>
</feature>
<feature type="compositionally biased region" description="Basic residues" evidence="8">
    <location>
        <begin position="332"/>
        <end position="343"/>
    </location>
</feature>
<feature type="region of interest" description="Disordered" evidence="8">
    <location>
        <begin position="307"/>
        <end position="517"/>
    </location>
</feature>
<dbReference type="SUPFAM" id="SSF48371">
    <property type="entry name" value="ARM repeat"/>
    <property type="match status" value="1"/>
</dbReference>
<dbReference type="GO" id="GO:0007064">
    <property type="term" value="P:mitotic sister chromatid cohesion"/>
    <property type="evidence" value="ECO:0007669"/>
    <property type="project" value="InterPro"/>
</dbReference>
<keyword evidence="10" id="KW-1185">Reference proteome</keyword>
<feature type="compositionally biased region" description="Polar residues" evidence="8">
    <location>
        <begin position="352"/>
        <end position="361"/>
    </location>
</feature>
<feature type="compositionally biased region" description="Basic and acidic residues" evidence="8">
    <location>
        <begin position="816"/>
        <end position="845"/>
    </location>
</feature>
<name>A0A8K0MM08_9ROSA</name>
<feature type="region of interest" description="Disordered" evidence="8">
    <location>
        <begin position="717"/>
        <end position="845"/>
    </location>
</feature>
<dbReference type="GO" id="GO:0051301">
    <property type="term" value="P:cell division"/>
    <property type="evidence" value="ECO:0007669"/>
    <property type="project" value="UniProtKB-KW"/>
</dbReference>
<feature type="region of interest" description="Disordered" evidence="8">
    <location>
        <begin position="260"/>
        <end position="281"/>
    </location>
</feature>
<evidence type="ECO:0000256" key="1">
    <source>
        <dbReference type="ARBA" id="ARBA00004123"/>
    </source>
</evidence>
<gene>
    <name evidence="9" type="ORF">FNV43_RR07053</name>
</gene>
<evidence type="ECO:0000256" key="6">
    <source>
        <dbReference type="ARBA" id="ARBA00023242"/>
    </source>
</evidence>
<dbReference type="AlphaFoldDB" id="A0A8K0MM08"/>
<dbReference type="PANTHER" id="PTHR12663">
    <property type="entry name" value="ANDROGEN INDUCED INHIBITOR OF PROLIFERATION AS3 / PDS5-RELATED"/>
    <property type="match status" value="1"/>
</dbReference>
<comment type="subcellular location">
    <subcellularLocation>
        <location evidence="1">Nucleus</location>
    </subcellularLocation>
</comment>
<accession>A0A8K0MM08</accession>
<dbReference type="Gene3D" id="2.30.30.140">
    <property type="match status" value="1"/>
</dbReference>
<feature type="compositionally biased region" description="Polar residues" evidence="8">
    <location>
        <begin position="411"/>
        <end position="436"/>
    </location>
</feature>
<feature type="compositionally biased region" description="Basic and acidic residues" evidence="8">
    <location>
        <begin position="723"/>
        <end position="737"/>
    </location>
</feature>
<dbReference type="Proteomes" id="UP000796880">
    <property type="component" value="Unassembled WGS sequence"/>
</dbReference>
<dbReference type="InterPro" id="IPR016024">
    <property type="entry name" value="ARM-type_fold"/>
</dbReference>
<dbReference type="GO" id="GO:0035825">
    <property type="term" value="P:homologous recombination"/>
    <property type="evidence" value="ECO:0007669"/>
    <property type="project" value="UniProtKB-ARBA"/>
</dbReference>
<evidence type="ECO:0000256" key="3">
    <source>
        <dbReference type="ARBA" id="ARBA00022763"/>
    </source>
</evidence>
<keyword evidence="7" id="KW-0131">Cell cycle</keyword>
<dbReference type="GO" id="GO:0000785">
    <property type="term" value="C:chromatin"/>
    <property type="evidence" value="ECO:0007669"/>
    <property type="project" value="TreeGrafter"/>
</dbReference>
<dbReference type="Pfam" id="PF20168">
    <property type="entry name" value="PDS5"/>
    <property type="match status" value="1"/>
</dbReference>
<dbReference type="PANTHER" id="PTHR12663:SF69">
    <property type="entry name" value="SISTER CHROMATID COHESION PROTEIN PDS5 HOMOLOG E"/>
    <property type="match status" value="1"/>
</dbReference>
<organism evidence="9 10">
    <name type="scientific">Rhamnella rubrinervis</name>
    <dbReference type="NCBI Taxonomy" id="2594499"/>
    <lineage>
        <taxon>Eukaryota</taxon>
        <taxon>Viridiplantae</taxon>
        <taxon>Streptophyta</taxon>
        <taxon>Embryophyta</taxon>
        <taxon>Tracheophyta</taxon>
        <taxon>Spermatophyta</taxon>
        <taxon>Magnoliopsida</taxon>
        <taxon>eudicotyledons</taxon>
        <taxon>Gunneridae</taxon>
        <taxon>Pentapetalae</taxon>
        <taxon>rosids</taxon>
        <taxon>fabids</taxon>
        <taxon>Rosales</taxon>
        <taxon>Rhamnaceae</taxon>
        <taxon>rhamnoid group</taxon>
        <taxon>Rhamneae</taxon>
        <taxon>Rhamnella</taxon>
    </lineage>
</organism>
<dbReference type="SUPFAM" id="SSF63748">
    <property type="entry name" value="Tudor/PWWP/MBT"/>
    <property type="match status" value="1"/>
</dbReference>
<keyword evidence="4" id="KW-0498">Mitosis</keyword>
<evidence type="ECO:0000313" key="10">
    <source>
        <dbReference type="Proteomes" id="UP000796880"/>
    </source>
</evidence>
<keyword evidence="3" id="KW-0227">DNA damage</keyword>
<feature type="compositionally biased region" description="Polar residues" evidence="8">
    <location>
        <begin position="307"/>
        <end position="318"/>
    </location>
</feature>
<dbReference type="GO" id="GO:0005634">
    <property type="term" value="C:nucleus"/>
    <property type="evidence" value="ECO:0007669"/>
    <property type="project" value="UniProtKB-SubCell"/>
</dbReference>
<dbReference type="OrthoDB" id="200660at2759"/>
<feature type="compositionally biased region" description="Polar residues" evidence="8">
    <location>
        <begin position="738"/>
        <end position="749"/>
    </location>
</feature>
<dbReference type="EMBL" id="VOIH02000003">
    <property type="protein sequence ID" value="KAF3450964.1"/>
    <property type="molecule type" value="Genomic_DNA"/>
</dbReference>
<keyword evidence="6" id="KW-0539">Nucleus</keyword>
<keyword evidence="5" id="KW-0234">DNA repair</keyword>
<sequence length="845" mass="93783">MSSSEKELEEQLKDSGNTLLSPLSTTNDLLSLLDRVENLLSHVDQAPSKTMQEALLPSMKALISNELLRHSDMDVKVSVVSCITEIMRITAPDAPYNDDQMKEIFQLTVAAFEKLSHVSGHCYTKAISILDTVAKIRSSVMMLDLECDALIVEMFQHFLRVIRFNHPHTVFSAMQKIMTLVIDESEEISLDLLSPLLSSVRKENQNNSPISWKLGEEVITKCAAKLTPYLREAAKSMHISLADYAPIIASIWQIESGGLRDSDSGGDLENENKLARGAVPCEPPKEAKEIVTDAVCPRETVQTVDGISKSISNGTAPTLNDEKVTCENSSKKLQRHRPTKHFRRADSKGVSEPNNSLSTKANKSKLEPDSVPQKRGRKPNSLMNPEEGYDHSWICSGRKTPKQARHRMSNDNEINGSHSENLVSKDTSPSTLSNMTKPPGLQPKIDETKEAPSPSQNDNRTDESHHRRGRPKKGSTLNKEGDLLSPTVPKGDLLRAQIKEKTPQSVDTNSQKELEETSIVDGKAQGCLKEVRLVAKKNEENTFASGPVVAEKGATLSSHPEEKPLRQSIVKLVTEKTNDQISVPRSTMKSRKSGGDKDVIEASVSKGYTRFFEATRKISLKRKHIIGKEVTETPDEGELLVGRKIKVWWPMDKTFYEGVIHSFDPVKKKHKVSYVDGDEETLNLKKQRWELIGDHASLDEGQKTDILSPDDASYIARKRKWKPKSDQAKQTKADSSLKSRGASAKSNAKSLRLGNKSIDKKPTMKDERVNEPSATKDQVQDGGKISTSELKEDRQETSLDLKQTAPETMSLSMGDSSKDDIESSSKECAKKLTEMSKDGKNAKSE</sequence>
<dbReference type="InterPro" id="IPR039776">
    <property type="entry name" value="Pds5"/>
</dbReference>
<keyword evidence="2" id="KW-0132">Cell division</keyword>
<proteinExistence type="predicted"/>
<evidence type="ECO:0000256" key="8">
    <source>
        <dbReference type="SAM" id="MobiDB-lite"/>
    </source>
</evidence>
<evidence type="ECO:0000256" key="4">
    <source>
        <dbReference type="ARBA" id="ARBA00022776"/>
    </source>
</evidence>
<dbReference type="GO" id="GO:0006281">
    <property type="term" value="P:DNA repair"/>
    <property type="evidence" value="ECO:0007669"/>
    <property type="project" value="UniProtKB-KW"/>
</dbReference>
<reference evidence="9" key="1">
    <citation type="submission" date="2020-03" db="EMBL/GenBank/DDBJ databases">
        <title>A high-quality chromosome-level genome assembly of a woody plant with both climbing and erect habits, Rhamnella rubrinervis.</title>
        <authorList>
            <person name="Lu Z."/>
            <person name="Yang Y."/>
            <person name="Zhu X."/>
            <person name="Sun Y."/>
        </authorList>
    </citation>
    <scope>NUCLEOTIDE SEQUENCE</scope>
    <source>
        <strain evidence="9">BYM</strain>
        <tissue evidence="9">Leaf</tissue>
    </source>
</reference>
<comment type="caution">
    <text evidence="9">The sequence shown here is derived from an EMBL/GenBank/DDBJ whole genome shotgun (WGS) entry which is preliminary data.</text>
</comment>